<accession>A0ABW5D001</accession>
<dbReference type="Pfam" id="PF13649">
    <property type="entry name" value="Methyltransf_25"/>
    <property type="match status" value="1"/>
</dbReference>
<dbReference type="InterPro" id="IPR029063">
    <property type="entry name" value="SAM-dependent_MTases_sf"/>
</dbReference>
<sequence>MQNNNITENFLDLAIDRKMYSTKSNLKFHLKYIFDDVELANKKVLDVGGGTGLLSFYAAVKGASKVVCLEPESDGSSSGMINKFNAFKTELSPTLPVELSPVTLQSYTPQVKDEEFDVVVMHSSINHLDEEACINFRKDTKSYNTYKKIMTDVYNKMSKGGSLIVADASCKNFYNAIGIKSIFAPTIEWHKHQEPSTWIAMLQEIGFKNPQVAWRSPNTFGKVGKVFMGNSFVSYLTSSCFKFKMEK</sequence>
<dbReference type="GO" id="GO:0032259">
    <property type="term" value="P:methylation"/>
    <property type="evidence" value="ECO:0007669"/>
    <property type="project" value="UniProtKB-KW"/>
</dbReference>
<comment type="caution">
    <text evidence="2">The sequence shown here is derived from an EMBL/GenBank/DDBJ whole genome shotgun (WGS) entry which is preliminary data.</text>
</comment>
<keyword evidence="2" id="KW-0808">Transferase</keyword>
<dbReference type="InterPro" id="IPR041698">
    <property type="entry name" value="Methyltransf_25"/>
</dbReference>
<dbReference type="RefSeq" id="WP_250431310.1">
    <property type="nucleotide sequence ID" value="NZ_JALPRR010000003.1"/>
</dbReference>
<keyword evidence="2" id="KW-0489">Methyltransferase</keyword>
<dbReference type="EMBL" id="JBHUIM010000002">
    <property type="protein sequence ID" value="MFD2247996.1"/>
    <property type="molecule type" value="Genomic_DNA"/>
</dbReference>
<proteinExistence type="predicted"/>
<dbReference type="CDD" id="cd02440">
    <property type="entry name" value="AdoMet_MTases"/>
    <property type="match status" value="1"/>
</dbReference>
<name>A0ABW5D001_9BACT</name>
<evidence type="ECO:0000259" key="1">
    <source>
        <dbReference type="Pfam" id="PF13649"/>
    </source>
</evidence>
<dbReference type="GO" id="GO:0102208">
    <property type="term" value="F:2-polyprenyl-6-hydroxyphenol methylase activity"/>
    <property type="evidence" value="ECO:0007669"/>
    <property type="project" value="UniProtKB-EC"/>
</dbReference>
<organism evidence="2 3">
    <name type="scientific">Pontibacter ruber</name>
    <dbReference type="NCBI Taxonomy" id="1343895"/>
    <lineage>
        <taxon>Bacteria</taxon>
        <taxon>Pseudomonadati</taxon>
        <taxon>Bacteroidota</taxon>
        <taxon>Cytophagia</taxon>
        <taxon>Cytophagales</taxon>
        <taxon>Hymenobacteraceae</taxon>
        <taxon>Pontibacter</taxon>
    </lineage>
</organism>
<evidence type="ECO:0000313" key="2">
    <source>
        <dbReference type="EMBL" id="MFD2247996.1"/>
    </source>
</evidence>
<dbReference type="GO" id="GO:0061542">
    <property type="term" value="F:3-demethylubiquinol 3-O-methyltransferase activity"/>
    <property type="evidence" value="ECO:0007669"/>
    <property type="project" value="UniProtKB-EC"/>
</dbReference>
<dbReference type="SUPFAM" id="SSF53335">
    <property type="entry name" value="S-adenosyl-L-methionine-dependent methyltransferases"/>
    <property type="match status" value="1"/>
</dbReference>
<keyword evidence="3" id="KW-1185">Reference proteome</keyword>
<dbReference type="EC" id="2.1.1.64" evidence="2"/>
<reference evidence="3" key="1">
    <citation type="journal article" date="2019" name="Int. J. Syst. Evol. Microbiol.">
        <title>The Global Catalogue of Microorganisms (GCM) 10K type strain sequencing project: providing services to taxonomists for standard genome sequencing and annotation.</title>
        <authorList>
            <consortium name="The Broad Institute Genomics Platform"/>
            <consortium name="The Broad Institute Genome Sequencing Center for Infectious Disease"/>
            <person name="Wu L."/>
            <person name="Ma J."/>
        </authorList>
    </citation>
    <scope>NUCLEOTIDE SEQUENCE [LARGE SCALE GENOMIC DNA]</scope>
    <source>
        <strain evidence="3">CGMCC 4.1782</strain>
    </source>
</reference>
<dbReference type="EC" id="2.1.1.222" evidence="2"/>
<protein>
    <submittedName>
        <fullName evidence="2">Class I SAM-dependent methyltransferase</fullName>
        <ecNumber evidence="2">2.1.1.222</ecNumber>
        <ecNumber evidence="2">2.1.1.64</ecNumber>
    </submittedName>
</protein>
<gene>
    <name evidence="2" type="ORF">ACFSKP_17135</name>
</gene>
<evidence type="ECO:0000313" key="3">
    <source>
        <dbReference type="Proteomes" id="UP001597374"/>
    </source>
</evidence>
<dbReference type="Proteomes" id="UP001597374">
    <property type="component" value="Unassembled WGS sequence"/>
</dbReference>
<feature type="domain" description="Methyltransferase" evidence="1">
    <location>
        <begin position="44"/>
        <end position="132"/>
    </location>
</feature>
<dbReference type="Gene3D" id="3.40.50.150">
    <property type="entry name" value="Vaccinia Virus protein VP39"/>
    <property type="match status" value="1"/>
</dbReference>